<evidence type="ECO:0000259" key="6">
    <source>
        <dbReference type="PROSITE" id="PS51157"/>
    </source>
</evidence>
<gene>
    <name evidence="7" type="ORF">TVAG_014890</name>
</gene>
<organism evidence="7 8">
    <name type="scientific">Trichomonas vaginalis (strain ATCC PRA-98 / G3)</name>
    <dbReference type="NCBI Taxonomy" id="412133"/>
    <lineage>
        <taxon>Eukaryota</taxon>
        <taxon>Metamonada</taxon>
        <taxon>Parabasalia</taxon>
        <taxon>Trichomonadida</taxon>
        <taxon>Trichomonadidae</taxon>
        <taxon>Trichomonas</taxon>
    </lineage>
</organism>
<dbReference type="PANTHER" id="PTHR21725:SF1">
    <property type="entry name" value="E3 UBIQUITIN-PROTEIN LIGASE UBR4"/>
    <property type="match status" value="1"/>
</dbReference>
<evidence type="ECO:0000256" key="2">
    <source>
        <dbReference type="ARBA" id="ARBA00022771"/>
    </source>
</evidence>
<dbReference type="VEuPathDB" id="TrichDB:TVAGG3_0852130"/>
<dbReference type="InterPro" id="IPR036322">
    <property type="entry name" value="WD40_repeat_dom_sf"/>
</dbReference>
<dbReference type="RefSeq" id="XP_001309027.1">
    <property type="nucleotide sequence ID" value="XM_001309026.1"/>
</dbReference>
<dbReference type="AlphaFoldDB" id="A2FG58"/>
<accession>A2FG58</accession>
<dbReference type="VEuPathDB" id="TrichDB:TVAG_014890"/>
<dbReference type="OrthoDB" id="298098at2759"/>
<dbReference type="STRING" id="5722.A2FG58"/>
<dbReference type="InterPro" id="IPR003126">
    <property type="entry name" value="Znf_UBR"/>
</dbReference>
<evidence type="ECO:0000256" key="3">
    <source>
        <dbReference type="ARBA" id="ARBA00022833"/>
    </source>
</evidence>
<dbReference type="SUPFAM" id="SSF50978">
    <property type="entry name" value="WD40 repeat-like"/>
    <property type="match status" value="1"/>
</dbReference>
<keyword evidence="3" id="KW-0862">Zinc</keyword>
<dbReference type="CDD" id="cd19671">
    <property type="entry name" value="UBR-box_UBR4_5_6_7"/>
    <property type="match status" value="1"/>
</dbReference>
<dbReference type="InParanoid" id="A2FG58"/>
<dbReference type="PROSITE" id="PS51157">
    <property type="entry name" value="ZF_UBR"/>
    <property type="match status" value="1"/>
</dbReference>
<protein>
    <recommendedName>
        <fullName evidence="6">UBR-type domain-containing protein</fullName>
    </recommendedName>
</protein>
<keyword evidence="2" id="KW-0863">Zinc-finger</keyword>
<sequence>MKNIHCNCVEHGRNDFLQPYFHCYTCGLIDGMGCCVNCAMTCHKGHILEYHRPSNFYCDCYYSGNCLYNKEQTFVPEQEQEQEQEEHLPEVDQMEGLPFEIALMQRMERRYLVGPDGQPNNQNDDEPRLTTRDLLMHRGNRRNLPVRPNPGQFGLGASMFRNPGNSPFANHGNPGNSPFENHGNPGNHGPSLFGNPQISKFDFVENVKQNCPNPDSLLEMVKSMDEIEISESAILQNRLTQDITTIDIKNMQIQKKVPYLSVSSSNLKVSLPQNAQTIRALGGLSTWGRSIRMNNKRLPIVSVLDGVLVADGKSVKLLKNMEVISRLDLSSQISYLAASNLDPNIVAAGSFDVVYVLYVDETGINRTHTVQLMTSELDFSLISLEWIPNMPMLLAVTSNKFVKIYNIPDDCLSPMICLLPRDRMINSCTFIVDNETPVAVISSMDGSMAKVQITQDMNGPKNFMFSNPSFGSSSLNLSSLVYSNLIFISSENSLTIARPDDFDNCCKINCQELYQYFTTVPHHENIFVFTSKKSIMTVEIADDKVITTTIHENNVAGIASDGEKLIVVLEDGTIGTLAEGEPKLISRPNIPNKSDNFPEEVVEVPLTFWTNSTYKNGRGSVIINDTVKFTDSINVKNYLSLILKADEGLKVIGFILSKQSFDDVTIVVKNRKVTFPFNNDGQKDIMFPLKQNECGKTVKVEIFVSKIISIREIKVFCADVQTKEENFDENMNISRNIIMGSSEKSSQGVVAEICADALPLGVKIPTNEMFNLAYKSKKVSTAAQTILAKSDIKKEEINKSEHEILKSGVPPNPKLWRDVAILCMEGENEVPKEIWNGDKTMHSMFVAFMSK</sequence>
<dbReference type="SMR" id="A2FG58"/>
<reference evidence="7" key="2">
    <citation type="journal article" date="2007" name="Science">
        <title>Draft genome sequence of the sexually transmitted pathogen Trichomonas vaginalis.</title>
        <authorList>
            <person name="Carlton J.M."/>
            <person name="Hirt R.P."/>
            <person name="Silva J.C."/>
            <person name="Delcher A.L."/>
            <person name="Schatz M."/>
            <person name="Zhao Q."/>
            <person name="Wortman J.R."/>
            <person name="Bidwell S.L."/>
            <person name="Alsmark U.C.M."/>
            <person name="Besteiro S."/>
            <person name="Sicheritz-Ponten T."/>
            <person name="Noel C.J."/>
            <person name="Dacks J.B."/>
            <person name="Foster P.G."/>
            <person name="Simillion C."/>
            <person name="Van de Peer Y."/>
            <person name="Miranda-Saavedra D."/>
            <person name="Barton G.J."/>
            <person name="Westrop G.D."/>
            <person name="Mueller S."/>
            <person name="Dessi D."/>
            <person name="Fiori P.L."/>
            <person name="Ren Q."/>
            <person name="Paulsen I."/>
            <person name="Zhang H."/>
            <person name="Bastida-Corcuera F.D."/>
            <person name="Simoes-Barbosa A."/>
            <person name="Brown M.T."/>
            <person name="Hayes R.D."/>
            <person name="Mukherjee M."/>
            <person name="Okumura C.Y."/>
            <person name="Schneider R."/>
            <person name="Smith A.J."/>
            <person name="Vanacova S."/>
            <person name="Villalvazo M."/>
            <person name="Haas B.J."/>
            <person name="Pertea M."/>
            <person name="Feldblyum T.V."/>
            <person name="Utterback T.R."/>
            <person name="Shu C.L."/>
            <person name="Osoegawa K."/>
            <person name="de Jong P.J."/>
            <person name="Hrdy I."/>
            <person name="Horvathova L."/>
            <person name="Zubacova Z."/>
            <person name="Dolezal P."/>
            <person name="Malik S.B."/>
            <person name="Logsdon J.M. Jr."/>
            <person name="Henze K."/>
            <person name="Gupta A."/>
            <person name="Wang C.C."/>
            <person name="Dunne R.L."/>
            <person name="Upcroft J.A."/>
            <person name="Upcroft P."/>
            <person name="White O."/>
            <person name="Salzberg S.L."/>
            <person name="Tang P."/>
            <person name="Chiu C.-H."/>
            <person name="Lee Y.-S."/>
            <person name="Embley T.M."/>
            <person name="Coombs G.H."/>
            <person name="Mottram J.C."/>
            <person name="Tachezy J."/>
            <person name="Fraser-Liggett C.M."/>
            <person name="Johnson P.J."/>
        </authorList>
    </citation>
    <scope>NUCLEOTIDE SEQUENCE [LARGE SCALE GENOMIC DNA]</scope>
    <source>
        <strain evidence="7">G3</strain>
    </source>
</reference>
<dbReference type="PANTHER" id="PTHR21725">
    <property type="entry name" value="E3 UBIQUITIN-PROTEIN LIGASE UBR4"/>
    <property type="match status" value="1"/>
</dbReference>
<feature type="region of interest" description="Disordered" evidence="5">
    <location>
        <begin position="138"/>
        <end position="194"/>
    </location>
</feature>
<dbReference type="KEGG" id="tva:4753865"/>
<dbReference type="Proteomes" id="UP000001542">
    <property type="component" value="Unassembled WGS sequence"/>
</dbReference>
<evidence type="ECO:0000256" key="4">
    <source>
        <dbReference type="PROSITE-ProRule" id="PRU00508"/>
    </source>
</evidence>
<dbReference type="eggNOG" id="KOG1776">
    <property type="taxonomic scope" value="Eukaryota"/>
</dbReference>
<dbReference type="EMBL" id="DS113774">
    <property type="protein sequence ID" value="EAX96097.1"/>
    <property type="molecule type" value="Genomic_DNA"/>
</dbReference>
<dbReference type="InterPro" id="IPR045189">
    <property type="entry name" value="UBR4-like"/>
</dbReference>
<feature type="compositionally biased region" description="Polar residues" evidence="5">
    <location>
        <begin position="163"/>
        <end position="179"/>
    </location>
</feature>
<feature type="zinc finger region" description="UBR-type" evidence="4">
    <location>
        <begin position="4"/>
        <end position="71"/>
    </location>
</feature>
<proteinExistence type="predicted"/>
<name>A2FG58_TRIV3</name>
<feature type="domain" description="UBR-type" evidence="6">
    <location>
        <begin position="4"/>
        <end position="71"/>
    </location>
</feature>
<evidence type="ECO:0000313" key="8">
    <source>
        <dbReference type="Proteomes" id="UP000001542"/>
    </source>
</evidence>
<dbReference type="GO" id="GO:0008270">
    <property type="term" value="F:zinc ion binding"/>
    <property type="evidence" value="ECO:0007669"/>
    <property type="project" value="UniProtKB-KW"/>
</dbReference>
<keyword evidence="1" id="KW-0479">Metal-binding</keyword>
<evidence type="ECO:0000256" key="5">
    <source>
        <dbReference type="SAM" id="MobiDB-lite"/>
    </source>
</evidence>
<evidence type="ECO:0000313" key="7">
    <source>
        <dbReference type="EMBL" id="EAX96097.1"/>
    </source>
</evidence>
<dbReference type="SMART" id="SM00396">
    <property type="entry name" value="ZnF_UBR1"/>
    <property type="match status" value="1"/>
</dbReference>
<reference evidence="7" key="1">
    <citation type="submission" date="2006-10" db="EMBL/GenBank/DDBJ databases">
        <authorList>
            <person name="Amadeo P."/>
            <person name="Zhao Q."/>
            <person name="Wortman J."/>
            <person name="Fraser-Liggett C."/>
            <person name="Carlton J."/>
        </authorList>
    </citation>
    <scope>NUCLEOTIDE SEQUENCE</scope>
    <source>
        <strain evidence="7">G3</strain>
    </source>
</reference>
<keyword evidence="8" id="KW-1185">Reference proteome</keyword>
<evidence type="ECO:0000256" key="1">
    <source>
        <dbReference type="ARBA" id="ARBA00022723"/>
    </source>
</evidence>